<dbReference type="KEGG" id="amin:AUMI_18090"/>
<dbReference type="Proteomes" id="UP000243847">
    <property type="component" value="Chromosome sequence1"/>
</dbReference>
<evidence type="ECO:0000256" key="1">
    <source>
        <dbReference type="SAM" id="MobiDB-lite"/>
    </source>
</evidence>
<dbReference type="AlphaFoldDB" id="A0A173LXW6"/>
<protein>
    <submittedName>
        <fullName evidence="3">Aldo/keto reductase</fullName>
    </submittedName>
</protein>
<organism evidence="3 4">
    <name type="scientific">Aurantimicrobium minutum</name>
    <dbReference type="NCBI Taxonomy" id="708131"/>
    <lineage>
        <taxon>Bacteria</taxon>
        <taxon>Bacillati</taxon>
        <taxon>Actinomycetota</taxon>
        <taxon>Actinomycetes</taxon>
        <taxon>Micrococcales</taxon>
        <taxon>Microbacteriaceae</taxon>
        <taxon>Aurantimicrobium</taxon>
    </lineage>
</organism>
<feature type="region of interest" description="Disordered" evidence="1">
    <location>
        <begin position="1"/>
        <end position="21"/>
    </location>
</feature>
<evidence type="ECO:0000259" key="2">
    <source>
        <dbReference type="Pfam" id="PF00248"/>
    </source>
</evidence>
<dbReference type="InterPro" id="IPR020471">
    <property type="entry name" value="AKR"/>
</dbReference>
<dbReference type="Pfam" id="PF00248">
    <property type="entry name" value="Aldo_ket_red"/>
    <property type="match status" value="1"/>
</dbReference>
<gene>
    <name evidence="3" type="ORF">AUMI_18090</name>
</gene>
<dbReference type="RefSeq" id="WP_096381646.1">
    <property type="nucleotide sequence ID" value="NZ_AP017457.1"/>
</dbReference>
<dbReference type="PANTHER" id="PTHR43364:SF6">
    <property type="entry name" value="OXIDOREDUCTASE-RELATED"/>
    <property type="match status" value="1"/>
</dbReference>
<dbReference type="PANTHER" id="PTHR43364">
    <property type="entry name" value="NADH-SPECIFIC METHYLGLYOXAL REDUCTASE-RELATED"/>
    <property type="match status" value="1"/>
</dbReference>
<proteinExistence type="predicted"/>
<dbReference type="InterPro" id="IPR023210">
    <property type="entry name" value="NADP_OxRdtase_dom"/>
</dbReference>
<dbReference type="InterPro" id="IPR036812">
    <property type="entry name" value="NAD(P)_OxRdtase_dom_sf"/>
</dbReference>
<accession>A0A173LXW6</accession>
<reference evidence="3 4" key="1">
    <citation type="journal article" date="2016" name="Genome Announc.">
        <title>Complete Genome Sequence of Aurantimicrobium minutum Type Strain KNCT, a Planktonic Ultramicrobacterium Isolated from River Water.</title>
        <authorList>
            <person name="Nakai R."/>
            <person name="Fujisawa T."/>
            <person name="Nakamura Y."/>
            <person name="Nishide H."/>
            <person name="Uchiyama I."/>
            <person name="Baba T."/>
            <person name="Toyoda A."/>
            <person name="Fujiyama A."/>
            <person name="Naganuma T."/>
            <person name="Niki H."/>
        </authorList>
    </citation>
    <scope>NUCLEOTIDE SEQUENCE [LARGE SCALE GENOMIC DNA]</scope>
    <source>
        <strain evidence="3 4">KNC</strain>
    </source>
</reference>
<dbReference type="GeneID" id="80452002"/>
<name>A0A173LXW6_9MICO</name>
<dbReference type="InterPro" id="IPR050523">
    <property type="entry name" value="AKR_Detox_Biosynth"/>
</dbReference>
<dbReference type="PRINTS" id="PR00069">
    <property type="entry name" value="ALDKETRDTASE"/>
</dbReference>
<dbReference type="Gene3D" id="3.20.20.100">
    <property type="entry name" value="NADP-dependent oxidoreductase domain"/>
    <property type="match status" value="1"/>
</dbReference>
<dbReference type="SUPFAM" id="SSF51430">
    <property type="entry name" value="NAD(P)-linked oxidoreductase"/>
    <property type="match status" value="1"/>
</dbReference>
<evidence type="ECO:0000313" key="4">
    <source>
        <dbReference type="Proteomes" id="UP000243847"/>
    </source>
</evidence>
<dbReference type="OrthoDB" id="9768793at2"/>
<dbReference type="GO" id="GO:0016491">
    <property type="term" value="F:oxidoreductase activity"/>
    <property type="evidence" value="ECO:0007669"/>
    <property type="project" value="InterPro"/>
</dbReference>
<dbReference type="EMBL" id="AP017457">
    <property type="protein sequence ID" value="BAU99351.1"/>
    <property type="molecule type" value="Genomic_DNA"/>
</dbReference>
<dbReference type="GO" id="GO:0005829">
    <property type="term" value="C:cytosol"/>
    <property type="evidence" value="ECO:0007669"/>
    <property type="project" value="TreeGrafter"/>
</dbReference>
<evidence type="ECO:0000313" key="3">
    <source>
        <dbReference type="EMBL" id="BAU99351.1"/>
    </source>
</evidence>
<sequence length="337" mass="36451">MSGENIGTPGGVTPAADAPDVSRTIGQTDMSVFPLALGGAVFGWTLPSGRSVDLLDRFVELGGQMVDTSDSYSSGMSEQIIGKWMRERGNRSDVVVATKVGRHPDFSGLSASNIVEAVNASLERLQTDYIDLLYFHAEDPDVSMEESLSAVENLIQAGKVRALGASNFSADRLLEARIIAASGLPRFEAVALEYSLLRRDIVEGNITMMAIAQQMSIMPYFILANGFLGRHRNIKSFNPNDTRSRRAAQHGGRHGTHVLRVLDNVAMAQGVDISTVAVAWVLGRSAVGIPTIGAESIRELEALMHAPHLQLSRQQIADLDRASVEQGRNWLPSLTRS</sequence>
<feature type="domain" description="NADP-dependent oxidoreductase" evidence="2">
    <location>
        <begin position="35"/>
        <end position="322"/>
    </location>
</feature>